<comment type="caution">
    <text evidence="1">The sequence shown here is derived from an EMBL/GenBank/DDBJ whole genome shotgun (WGS) entry which is preliminary data.</text>
</comment>
<organism evidence="1 2">
    <name type="scientific">Actinoallomurus liliacearum</name>
    <dbReference type="NCBI Taxonomy" id="1080073"/>
    <lineage>
        <taxon>Bacteria</taxon>
        <taxon>Bacillati</taxon>
        <taxon>Actinomycetota</taxon>
        <taxon>Actinomycetes</taxon>
        <taxon>Streptosporangiales</taxon>
        <taxon>Thermomonosporaceae</taxon>
        <taxon>Actinoallomurus</taxon>
    </lineage>
</organism>
<proteinExistence type="predicted"/>
<dbReference type="RefSeq" id="WP_345360730.1">
    <property type="nucleotide sequence ID" value="NZ_BAABHJ010000022.1"/>
</dbReference>
<keyword evidence="2" id="KW-1185">Reference proteome</keyword>
<protein>
    <submittedName>
        <fullName evidence="1">Uncharacterized protein</fullName>
    </submittedName>
</protein>
<accession>A0ABP8TNX2</accession>
<sequence length="47" mass="5394">MQPNNKKTGNVADLMFSRYQRLLKKDENGSALGWKGIDRTAFLHDLD</sequence>
<evidence type="ECO:0000313" key="1">
    <source>
        <dbReference type="EMBL" id="GAA4612946.1"/>
    </source>
</evidence>
<dbReference type="EMBL" id="BAABHJ010000022">
    <property type="protein sequence ID" value="GAA4612946.1"/>
    <property type="molecule type" value="Genomic_DNA"/>
</dbReference>
<evidence type="ECO:0000313" key="2">
    <source>
        <dbReference type="Proteomes" id="UP001500212"/>
    </source>
</evidence>
<gene>
    <name evidence="1" type="ORF">GCM10023195_55820</name>
</gene>
<name>A0ABP8TNX2_9ACTN</name>
<reference evidence="2" key="1">
    <citation type="journal article" date="2019" name="Int. J. Syst. Evol. Microbiol.">
        <title>The Global Catalogue of Microorganisms (GCM) 10K type strain sequencing project: providing services to taxonomists for standard genome sequencing and annotation.</title>
        <authorList>
            <consortium name="The Broad Institute Genomics Platform"/>
            <consortium name="The Broad Institute Genome Sequencing Center for Infectious Disease"/>
            <person name="Wu L."/>
            <person name="Ma J."/>
        </authorList>
    </citation>
    <scope>NUCLEOTIDE SEQUENCE [LARGE SCALE GENOMIC DNA]</scope>
    <source>
        <strain evidence="2">JCM 17938</strain>
    </source>
</reference>
<dbReference type="Proteomes" id="UP001500212">
    <property type="component" value="Unassembled WGS sequence"/>
</dbReference>